<accession>A0A9D4L5L4</accession>
<reference evidence="1" key="2">
    <citation type="submission" date="2020-11" db="EMBL/GenBank/DDBJ databases">
        <authorList>
            <person name="McCartney M.A."/>
            <person name="Auch B."/>
            <person name="Kono T."/>
            <person name="Mallez S."/>
            <person name="Becker A."/>
            <person name="Gohl D.M."/>
            <person name="Silverstein K.A.T."/>
            <person name="Koren S."/>
            <person name="Bechman K.B."/>
            <person name="Herman A."/>
            <person name="Abrahante J.E."/>
            <person name="Garbe J."/>
        </authorList>
    </citation>
    <scope>NUCLEOTIDE SEQUENCE</scope>
    <source>
        <strain evidence="1">Duluth1</strain>
        <tissue evidence="1">Whole animal</tissue>
    </source>
</reference>
<protein>
    <submittedName>
        <fullName evidence="1">Uncharacterized protein</fullName>
    </submittedName>
</protein>
<keyword evidence="2" id="KW-1185">Reference proteome</keyword>
<sequence length="56" mass="6396">MIHGVQIKNETIQTMVIVLQTFRGDRLVLFTMGLETPKYLSKEMTRRCAIEAVANV</sequence>
<organism evidence="1 2">
    <name type="scientific">Dreissena polymorpha</name>
    <name type="common">Zebra mussel</name>
    <name type="synonym">Mytilus polymorpha</name>
    <dbReference type="NCBI Taxonomy" id="45954"/>
    <lineage>
        <taxon>Eukaryota</taxon>
        <taxon>Metazoa</taxon>
        <taxon>Spiralia</taxon>
        <taxon>Lophotrochozoa</taxon>
        <taxon>Mollusca</taxon>
        <taxon>Bivalvia</taxon>
        <taxon>Autobranchia</taxon>
        <taxon>Heteroconchia</taxon>
        <taxon>Euheterodonta</taxon>
        <taxon>Imparidentia</taxon>
        <taxon>Neoheterodontei</taxon>
        <taxon>Myida</taxon>
        <taxon>Dreissenoidea</taxon>
        <taxon>Dreissenidae</taxon>
        <taxon>Dreissena</taxon>
    </lineage>
</organism>
<dbReference type="AlphaFoldDB" id="A0A9D4L5L4"/>
<dbReference type="EMBL" id="JAIWYP010000003">
    <property type="protein sequence ID" value="KAH3852440.1"/>
    <property type="molecule type" value="Genomic_DNA"/>
</dbReference>
<reference evidence="1" key="1">
    <citation type="journal article" date="2019" name="bioRxiv">
        <title>The Genome of the Zebra Mussel, Dreissena polymorpha: A Resource for Invasive Species Research.</title>
        <authorList>
            <person name="McCartney M.A."/>
            <person name="Auch B."/>
            <person name="Kono T."/>
            <person name="Mallez S."/>
            <person name="Zhang Y."/>
            <person name="Obille A."/>
            <person name="Becker A."/>
            <person name="Abrahante J.E."/>
            <person name="Garbe J."/>
            <person name="Badalamenti J.P."/>
            <person name="Herman A."/>
            <person name="Mangelson H."/>
            <person name="Liachko I."/>
            <person name="Sullivan S."/>
            <person name="Sone E.D."/>
            <person name="Koren S."/>
            <person name="Silverstein K.A.T."/>
            <person name="Beckman K.B."/>
            <person name="Gohl D.M."/>
        </authorList>
    </citation>
    <scope>NUCLEOTIDE SEQUENCE</scope>
    <source>
        <strain evidence="1">Duluth1</strain>
        <tissue evidence="1">Whole animal</tissue>
    </source>
</reference>
<gene>
    <name evidence="1" type="ORF">DPMN_094950</name>
</gene>
<evidence type="ECO:0000313" key="2">
    <source>
        <dbReference type="Proteomes" id="UP000828390"/>
    </source>
</evidence>
<comment type="caution">
    <text evidence="1">The sequence shown here is derived from an EMBL/GenBank/DDBJ whole genome shotgun (WGS) entry which is preliminary data.</text>
</comment>
<dbReference type="Proteomes" id="UP000828390">
    <property type="component" value="Unassembled WGS sequence"/>
</dbReference>
<name>A0A9D4L5L4_DREPO</name>
<evidence type="ECO:0000313" key="1">
    <source>
        <dbReference type="EMBL" id="KAH3852440.1"/>
    </source>
</evidence>
<proteinExistence type="predicted"/>